<feature type="chain" id="PRO_5025506143" description="ER membrane protein complex subunit 1" evidence="11">
    <location>
        <begin position="21"/>
        <end position="968"/>
    </location>
</feature>
<protein>
    <recommendedName>
        <fullName evidence="4">ER membrane protein complex subunit 1</fullName>
    </recommendedName>
</protein>
<keyword evidence="5" id="KW-0812">Transmembrane</keyword>
<evidence type="ECO:0000313" key="14">
    <source>
        <dbReference type="Ensembl" id="ENSSTUP00000014079.1"/>
    </source>
</evidence>
<evidence type="ECO:0000256" key="3">
    <source>
        <dbReference type="ARBA" id="ARBA00011276"/>
    </source>
</evidence>
<reference evidence="14" key="2">
    <citation type="submission" date="2025-09" db="UniProtKB">
        <authorList>
            <consortium name="Ensembl"/>
        </authorList>
    </citation>
    <scope>IDENTIFICATION</scope>
</reference>
<organism evidence="14 15">
    <name type="scientific">Salmo trutta</name>
    <name type="common">Brown trout</name>
    <dbReference type="NCBI Taxonomy" id="8032"/>
    <lineage>
        <taxon>Eukaryota</taxon>
        <taxon>Metazoa</taxon>
        <taxon>Chordata</taxon>
        <taxon>Craniata</taxon>
        <taxon>Vertebrata</taxon>
        <taxon>Euteleostomi</taxon>
        <taxon>Actinopterygii</taxon>
        <taxon>Neopterygii</taxon>
        <taxon>Teleostei</taxon>
        <taxon>Protacanthopterygii</taxon>
        <taxon>Salmoniformes</taxon>
        <taxon>Salmonidae</taxon>
        <taxon>Salmoninae</taxon>
        <taxon>Salmo</taxon>
    </lineage>
</organism>
<name>A0A673WPU6_SALTR</name>
<dbReference type="Ensembl" id="ENSSTUT00000014870.1">
    <property type="protein sequence ID" value="ENSSTUP00000014079.1"/>
    <property type="gene ID" value="ENSSTUG00000005892.1"/>
</dbReference>
<keyword evidence="10" id="KW-0325">Glycoprotein</keyword>
<dbReference type="InterPro" id="IPR011678">
    <property type="entry name" value="EMC1_C"/>
</dbReference>
<dbReference type="Pfam" id="PF25293">
    <property type="entry name" value="Beta-prop_EMC1_N"/>
    <property type="match status" value="2"/>
</dbReference>
<evidence type="ECO:0000256" key="8">
    <source>
        <dbReference type="ARBA" id="ARBA00022989"/>
    </source>
</evidence>
<keyword evidence="6 11" id="KW-0732">Signal</keyword>
<reference evidence="14" key="1">
    <citation type="submission" date="2025-08" db="UniProtKB">
        <authorList>
            <consortium name="Ensembl"/>
        </authorList>
    </citation>
    <scope>IDENTIFICATION</scope>
</reference>
<gene>
    <name evidence="14" type="primary">EMC1</name>
    <name evidence="14" type="synonym">LOC115168711</name>
</gene>
<keyword evidence="9" id="KW-0472">Membrane</keyword>
<comment type="similarity">
    <text evidence="2">Belongs to the EMC1 family.</text>
</comment>
<keyword evidence="7" id="KW-0256">Endoplasmic reticulum</keyword>
<evidence type="ECO:0000259" key="13">
    <source>
        <dbReference type="Pfam" id="PF25293"/>
    </source>
</evidence>
<feature type="domain" description="EMC1 first beta-propeller" evidence="13">
    <location>
        <begin position="20"/>
        <end position="299"/>
    </location>
</feature>
<dbReference type="GO" id="GO:0034975">
    <property type="term" value="P:protein folding in endoplasmic reticulum"/>
    <property type="evidence" value="ECO:0007669"/>
    <property type="project" value="TreeGrafter"/>
</dbReference>
<dbReference type="InterPro" id="IPR058545">
    <property type="entry name" value="Beta-prop_EMC1_1st"/>
</dbReference>
<dbReference type="PANTHER" id="PTHR21573:SF0">
    <property type="entry name" value="ER MEMBRANE PROTEIN COMPLEX SUBUNIT 1"/>
    <property type="match status" value="1"/>
</dbReference>
<evidence type="ECO:0000256" key="5">
    <source>
        <dbReference type="ARBA" id="ARBA00022692"/>
    </source>
</evidence>
<comment type="subunit">
    <text evidence="3">Component of the ER membrane protein complex (EMC).</text>
</comment>
<evidence type="ECO:0000256" key="4">
    <source>
        <dbReference type="ARBA" id="ARBA00020824"/>
    </source>
</evidence>
<dbReference type="GO" id="GO:0072546">
    <property type="term" value="C:EMC complex"/>
    <property type="evidence" value="ECO:0007669"/>
    <property type="project" value="InterPro"/>
</dbReference>
<evidence type="ECO:0000256" key="10">
    <source>
        <dbReference type="ARBA" id="ARBA00023180"/>
    </source>
</evidence>
<dbReference type="GeneTree" id="ENSGT00390000002461"/>
<evidence type="ECO:0000256" key="9">
    <source>
        <dbReference type="ARBA" id="ARBA00023136"/>
    </source>
</evidence>
<feature type="signal peptide" evidence="11">
    <location>
        <begin position="1"/>
        <end position="20"/>
    </location>
</feature>
<dbReference type="InterPro" id="IPR026895">
    <property type="entry name" value="EMC1"/>
</dbReference>
<evidence type="ECO:0000256" key="6">
    <source>
        <dbReference type="ARBA" id="ARBA00022729"/>
    </source>
</evidence>
<accession>A0A673WPU6</accession>
<evidence type="ECO:0000259" key="12">
    <source>
        <dbReference type="Pfam" id="PF07774"/>
    </source>
</evidence>
<comment type="subcellular location">
    <subcellularLocation>
        <location evidence="1">Endoplasmic reticulum membrane</location>
        <topology evidence="1">Single-pass type I membrane protein</topology>
    </subcellularLocation>
</comment>
<dbReference type="AlphaFoldDB" id="A0A673WPU6"/>
<evidence type="ECO:0000256" key="2">
    <source>
        <dbReference type="ARBA" id="ARBA00007904"/>
    </source>
</evidence>
<dbReference type="Proteomes" id="UP000472277">
    <property type="component" value="Chromosome 30"/>
</dbReference>
<feature type="domain" description="ER membrane protein complex subunit 1 C-terminal" evidence="12">
    <location>
        <begin position="762"/>
        <end position="967"/>
    </location>
</feature>
<sequence>MAKLTSLFIILLSFFCIIEAVFEDQVGKFDWRQQYVGKTLFAHFESNTQSSKKLFVATDKNIFASFNSRTGDLFWRHVDKTGPEGTIDTLLLHGQDGRLLRSWDTNIGGLNWEAVLDTGSFQAACFVAIQDTVKHVAVLKKAAISLHYLSNGHQKWAENLPDSDTVQYQAVYSGGEEEVYVLGLVPNSHLTIIAYSLEDGEIIKQVTALELSSNLHWNGLMFFCCFISYSPPPPPPQSLDLEVSPGFQPVLVSSQPHPARSPLSEFFLQLGPDHHVLLQLNADGDTIAPLRDFHQSHLFIKPFLHDLLPGVSPCGARCLTLWCPVPHPVVPGASPCGARCLTLWCPVPHPVVPGASPCGARCLTLWCPVSHPVMSDVFPPQLYVHAFLKKDDSVGYRVLVQTEDHALTFIQQPGRVVWTREEALADVVTMEMVDLPLTGTQAELEGEFGKKADGLFPMVLKRLSSQVTLLQVWLAHLWKLFYEARKPRSQVKNEVTIETLSRDEFNLQKMMVMVTASGKLFGIDSKSGSILWKHYLENVQPNAAFKLVVQRTTAHFPHPPQCTLLIKDKDTGLATLHVFNPIFGRKSHIALPALPRPILQSLLLPVIDQDYAKVLLLVDDQYKVTAFPSTKNVLQQLQEMASSIFFYLIHSEHGNLSGFRLRKDLSTERIWEVVLPTEVQKIVAVKGKRPNEHVHSQGRVMGDRSVLYKYLNPNLLAVVTESTDAHPERAFVGVFLVDGVTGRIIHEAVQRKSRGPVHFVHSENWVVYEYWNTKSRRNEFSVLELFEGTELYNSTVFSSLDRPHLPQVLQQTYIFPSPITTMEATLTEKGITSRHLLVGLPSGAILSLPKMFLDPRRPEVVTEHSREENLIPYAPEMPIRTEWFINYNQTVLRVKGIYTAPSGLESTCLVVAYGLDIYQTRVYPSKQFDVLKDDYDYVLISSVLFALFFATMISKRLAQVKLLNRAWR</sequence>
<dbReference type="PANTHER" id="PTHR21573">
    <property type="entry name" value="ER MEMBRANE PROTEIN COMPLEX SUBUNIT 1"/>
    <property type="match status" value="1"/>
</dbReference>
<feature type="domain" description="EMC1 first beta-propeller" evidence="13">
    <location>
        <begin position="379"/>
        <end position="422"/>
    </location>
</feature>
<evidence type="ECO:0000313" key="15">
    <source>
        <dbReference type="Proteomes" id="UP000472277"/>
    </source>
</evidence>
<keyword evidence="8" id="KW-1133">Transmembrane helix</keyword>
<evidence type="ECO:0000256" key="11">
    <source>
        <dbReference type="SAM" id="SignalP"/>
    </source>
</evidence>
<proteinExistence type="inferred from homology"/>
<dbReference type="Pfam" id="PF07774">
    <property type="entry name" value="EMC1_C"/>
    <property type="match status" value="1"/>
</dbReference>
<evidence type="ECO:0000256" key="1">
    <source>
        <dbReference type="ARBA" id="ARBA00004115"/>
    </source>
</evidence>
<evidence type="ECO:0000256" key="7">
    <source>
        <dbReference type="ARBA" id="ARBA00022824"/>
    </source>
</evidence>
<keyword evidence="15" id="KW-1185">Reference proteome</keyword>
<dbReference type="SUPFAM" id="SSF50998">
    <property type="entry name" value="Quinoprotein alcohol dehydrogenase-like"/>
    <property type="match status" value="1"/>
</dbReference>
<dbReference type="InterPro" id="IPR011047">
    <property type="entry name" value="Quinoprotein_ADH-like_sf"/>
</dbReference>